<keyword evidence="2" id="KW-1185">Reference proteome</keyword>
<name>A0A0C9WXR3_9AGAR</name>
<evidence type="ECO:0000313" key="2">
    <source>
        <dbReference type="Proteomes" id="UP000054477"/>
    </source>
</evidence>
<protein>
    <recommendedName>
        <fullName evidence="3">DDE-1 domain-containing protein</fullName>
    </recommendedName>
</protein>
<dbReference type="OrthoDB" id="3341102at2759"/>
<gene>
    <name evidence="1" type="ORF">K443DRAFT_63229</name>
</gene>
<dbReference type="Proteomes" id="UP000054477">
    <property type="component" value="Unassembled WGS sequence"/>
</dbReference>
<reference evidence="1 2" key="1">
    <citation type="submission" date="2014-04" db="EMBL/GenBank/DDBJ databases">
        <authorList>
            <consortium name="DOE Joint Genome Institute"/>
            <person name="Kuo A."/>
            <person name="Kohler A."/>
            <person name="Nagy L.G."/>
            <person name="Floudas D."/>
            <person name="Copeland A."/>
            <person name="Barry K.W."/>
            <person name="Cichocki N."/>
            <person name="Veneault-Fourrey C."/>
            <person name="LaButti K."/>
            <person name="Lindquist E.A."/>
            <person name="Lipzen A."/>
            <person name="Lundell T."/>
            <person name="Morin E."/>
            <person name="Murat C."/>
            <person name="Sun H."/>
            <person name="Tunlid A."/>
            <person name="Henrissat B."/>
            <person name="Grigoriev I.V."/>
            <person name="Hibbett D.S."/>
            <person name="Martin F."/>
            <person name="Nordberg H.P."/>
            <person name="Cantor M.N."/>
            <person name="Hua S.X."/>
        </authorList>
    </citation>
    <scope>NUCLEOTIDE SEQUENCE [LARGE SCALE GENOMIC DNA]</scope>
    <source>
        <strain evidence="1 2">LaAM-08-1</strain>
    </source>
</reference>
<feature type="non-terminal residue" evidence="1">
    <location>
        <position position="204"/>
    </location>
</feature>
<reference evidence="2" key="2">
    <citation type="submission" date="2015-01" db="EMBL/GenBank/DDBJ databases">
        <title>Evolutionary Origins and Diversification of the Mycorrhizal Mutualists.</title>
        <authorList>
            <consortium name="DOE Joint Genome Institute"/>
            <consortium name="Mycorrhizal Genomics Consortium"/>
            <person name="Kohler A."/>
            <person name="Kuo A."/>
            <person name="Nagy L.G."/>
            <person name="Floudas D."/>
            <person name="Copeland A."/>
            <person name="Barry K.W."/>
            <person name="Cichocki N."/>
            <person name="Veneault-Fourrey C."/>
            <person name="LaButti K."/>
            <person name="Lindquist E.A."/>
            <person name="Lipzen A."/>
            <person name="Lundell T."/>
            <person name="Morin E."/>
            <person name="Murat C."/>
            <person name="Riley R."/>
            <person name="Ohm R."/>
            <person name="Sun H."/>
            <person name="Tunlid A."/>
            <person name="Henrissat B."/>
            <person name="Grigoriev I.V."/>
            <person name="Hibbett D.S."/>
            <person name="Martin F."/>
        </authorList>
    </citation>
    <scope>NUCLEOTIDE SEQUENCE [LARGE SCALE GENOMIC DNA]</scope>
    <source>
        <strain evidence="2">LaAM-08-1</strain>
    </source>
</reference>
<dbReference type="AlphaFoldDB" id="A0A0C9WXR3"/>
<feature type="non-terminal residue" evidence="1">
    <location>
        <position position="1"/>
    </location>
</feature>
<organism evidence="1 2">
    <name type="scientific">Laccaria amethystina LaAM-08-1</name>
    <dbReference type="NCBI Taxonomy" id="1095629"/>
    <lineage>
        <taxon>Eukaryota</taxon>
        <taxon>Fungi</taxon>
        <taxon>Dikarya</taxon>
        <taxon>Basidiomycota</taxon>
        <taxon>Agaricomycotina</taxon>
        <taxon>Agaricomycetes</taxon>
        <taxon>Agaricomycetidae</taxon>
        <taxon>Agaricales</taxon>
        <taxon>Agaricineae</taxon>
        <taxon>Hydnangiaceae</taxon>
        <taxon>Laccaria</taxon>
    </lineage>
</organism>
<accession>A0A0C9WXR3</accession>
<dbReference type="EMBL" id="KN838690">
    <property type="protein sequence ID" value="KIJ97530.1"/>
    <property type="molecule type" value="Genomic_DNA"/>
</dbReference>
<dbReference type="STRING" id="1095629.A0A0C9WXR3"/>
<dbReference type="HOGENOM" id="CLU_046752_2_0_1"/>
<sequence length="204" mass="23102">IGWSERRATKAAQKLPENHEEILTHAFLREAYTIRDHAIPAALRINTDQTQLIYQQGTKTTWNEKGAKQVATVGQEEKRAFTLIPSIAADGTLLPMQAVYNGQSSRSLPNPSSPGYDEAIDFGFRMRPSLTPTYWSTHETMHDLVDNIIAPYFNRTKEELGLPPSQCSIWKIDCWSVHKSDEFLTWMKKNHNSIIIIFVPGGCT</sequence>
<proteinExistence type="predicted"/>
<evidence type="ECO:0008006" key="3">
    <source>
        <dbReference type="Google" id="ProtNLM"/>
    </source>
</evidence>
<evidence type="ECO:0000313" key="1">
    <source>
        <dbReference type="EMBL" id="KIJ97530.1"/>
    </source>
</evidence>